<keyword evidence="1" id="KW-0812">Transmembrane</keyword>
<gene>
    <name evidence="2" type="ORF">MF646_06315</name>
</gene>
<dbReference type="RefSeq" id="WP_250095649.1">
    <property type="nucleotide sequence ID" value="NZ_JAKRYL010000005.1"/>
</dbReference>
<dbReference type="Proteomes" id="UP001139150">
    <property type="component" value="Unassembled WGS sequence"/>
</dbReference>
<reference evidence="2" key="1">
    <citation type="submission" date="2022-02" db="EMBL/GenBank/DDBJ databases">
        <title>Halalkalibacter sp. nov. isolated from Lonar Lake, India.</title>
        <authorList>
            <person name="Joshi A."/>
            <person name="Thite S."/>
            <person name="Lodha T."/>
        </authorList>
    </citation>
    <scope>NUCLEOTIDE SEQUENCE</scope>
    <source>
        <strain evidence="2">MEB205</strain>
    </source>
</reference>
<accession>A0A9X1ZWB6</accession>
<keyword evidence="1" id="KW-0472">Membrane</keyword>
<evidence type="ECO:0000313" key="3">
    <source>
        <dbReference type="Proteomes" id="UP001139150"/>
    </source>
</evidence>
<keyword evidence="3" id="KW-1185">Reference proteome</keyword>
<dbReference type="InterPro" id="IPR038695">
    <property type="entry name" value="Saro_0823-like_sf"/>
</dbReference>
<dbReference type="Pfam" id="PF02643">
    <property type="entry name" value="DUF192"/>
    <property type="match status" value="1"/>
</dbReference>
<evidence type="ECO:0000256" key="1">
    <source>
        <dbReference type="SAM" id="Phobius"/>
    </source>
</evidence>
<name>A0A9X1ZWB6_9BACI</name>
<protein>
    <submittedName>
        <fullName evidence="2">DUF192 domain-containing protein</fullName>
    </submittedName>
</protein>
<dbReference type="InterPro" id="IPR003795">
    <property type="entry name" value="DUF192"/>
</dbReference>
<comment type="caution">
    <text evidence="2">The sequence shown here is derived from an EMBL/GenBank/DDBJ whole genome shotgun (WGS) entry which is preliminary data.</text>
</comment>
<dbReference type="PANTHER" id="PTHR37953:SF1">
    <property type="entry name" value="UPF0127 PROTEIN MJ1496"/>
    <property type="match status" value="1"/>
</dbReference>
<dbReference type="PANTHER" id="PTHR37953">
    <property type="entry name" value="UPF0127 PROTEIN MJ1496"/>
    <property type="match status" value="1"/>
</dbReference>
<organism evidence="2 3">
    <name type="scientific">Halalkalibacter alkaliphilus</name>
    <dbReference type="NCBI Taxonomy" id="2917993"/>
    <lineage>
        <taxon>Bacteria</taxon>
        <taxon>Bacillati</taxon>
        <taxon>Bacillota</taxon>
        <taxon>Bacilli</taxon>
        <taxon>Bacillales</taxon>
        <taxon>Bacillaceae</taxon>
        <taxon>Halalkalibacter</taxon>
    </lineage>
</organism>
<sequence>MKIVSDNKVVYTPIEIIKYETFLRRFKGLMFRRKPIAKEGIFLFPCNSIHMFFMFFPIDVVFLNEQKQIVYLKESVKPWTVIFPIKKAVSVLELPANTISNYSLEVGDTIEF</sequence>
<feature type="transmembrane region" description="Helical" evidence="1">
    <location>
        <begin position="40"/>
        <end position="63"/>
    </location>
</feature>
<keyword evidence="1" id="KW-1133">Transmembrane helix</keyword>
<evidence type="ECO:0000313" key="2">
    <source>
        <dbReference type="EMBL" id="MCL7746734.1"/>
    </source>
</evidence>
<proteinExistence type="predicted"/>
<dbReference type="AlphaFoldDB" id="A0A9X1ZWB6"/>
<dbReference type="EMBL" id="JAKRYL010000005">
    <property type="protein sequence ID" value="MCL7746734.1"/>
    <property type="molecule type" value="Genomic_DNA"/>
</dbReference>
<dbReference type="Gene3D" id="2.60.120.1140">
    <property type="entry name" value="Protein of unknown function DUF192"/>
    <property type="match status" value="1"/>
</dbReference>